<dbReference type="InterPro" id="IPR014287">
    <property type="entry name" value="Nase_Fe-Fe_AnfO"/>
</dbReference>
<accession>A0ABW5RZH5</accession>
<dbReference type="Pfam" id="PF09582">
    <property type="entry name" value="AnfO_nitrog"/>
    <property type="match status" value="1"/>
</dbReference>
<dbReference type="EMBL" id="JBHUMQ010000001">
    <property type="protein sequence ID" value="MFD2692137.1"/>
    <property type="molecule type" value="Genomic_DNA"/>
</dbReference>
<evidence type="ECO:0000313" key="1">
    <source>
        <dbReference type="EMBL" id="MFD2692137.1"/>
    </source>
</evidence>
<dbReference type="Proteomes" id="UP001597399">
    <property type="component" value="Unassembled WGS sequence"/>
</dbReference>
<evidence type="ECO:0000313" key="2">
    <source>
        <dbReference type="Proteomes" id="UP001597399"/>
    </source>
</evidence>
<comment type="caution">
    <text evidence="1">The sequence shown here is derived from an EMBL/GenBank/DDBJ whole genome shotgun (WGS) entry which is preliminary data.</text>
</comment>
<reference evidence="2" key="1">
    <citation type="journal article" date="2019" name="Int. J. Syst. Evol. Microbiol.">
        <title>The Global Catalogue of Microorganisms (GCM) 10K type strain sequencing project: providing services to taxonomists for standard genome sequencing and annotation.</title>
        <authorList>
            <consortium name="The Broad Institute Genomics Platform"/>
            <consortium name="The Broad Institute Genome Sequencing Center for Infectious Disease"/>
            <person name="Wu L."/>
            <person name="Ma J."/>
        </authorList>
    </citation>
    <scope>NUCLEOTIDE SEQUENCE [LARGE SCALE GENOMIC DNA]</scope>
    <source>
        <strain evidence="2">TISTR 2466</strain>
    </source>
</reference>
<name>A0ABW5RZH5_9BACL</name>
<keyword evidence="2" id="KW-1185">Reference proteome</keyword>
<proteinExistence type="predicted"/>
<organism evidence="1 2">
    <name type="scientific">Sporolactobacillus shoreicorticis</name>
    <dbReference type="NCBI Taxonomy" id="1923877"/>
    <lineage>
        <taxon>Bacteria</taxon>
        <taxon>Bacillati</taxon>
        <taxon>Bacillota</taxon>
        <taxon>Bacilli</taxon>
        <taxon>Bacillales</taxon>
        <taxon>Sporolactobacillaceae</taxon>
        <taxon>Sporolactobacillus</taxon>
    </lineage>
</organism>
<protein>
    <submittedName>
        <fullName evidence="1">Fe-only nitrogenase accessory AnfO family protein</fullName>
    </submittedName>
</protein>
<sequence>MAKIVVFSSENGLCSFRVADQLIVYEKLETRWGIKKKIKVNNQQPRSIQAQRKYVEDLLPLIKDCRILVGKEISGIPLVVFDKAGFHIFQANQISDEHFEEVIREIHSIERDNRAKKELSKKAAPKLTKNKGVYFLDLIKLQEQFPEVTSKQALKGFLSQTPFLELHLYCRHTPPWIKKDGKYIVESKPVKSDQYIVIKPNHK</sequence>
<dbReference type="RefSeq" id="WP_253058907.1">
    <property type="nucleotide sequence ID" value="NZ_JAMXWM010000003.1"/>
</dbReference>
<gene>
    <name evidence="1" type="ORF">ACFSUE_00545</name>
</gene>